<sequence>MTMWSLVPKPSISTSSWFNVDSRSSLPPNCPPLPRLLPMASISSMKMMHGAFFLAVANKSRTREGPTPTNISTNSDPETDKKGTPASPAVALASKVLPVPGGPESIAPRGILAPSRSYFAGSLRNLTNSMISSLASSMPATSLNLTLRSVSGLNILALLLPTPKMPPGPPPPPPPIADMPPAARFEIQKSRPARMNVGAKCSTVWPSGVSSW</sequence>
<evidence type="ECO:0000313" key="2">
    <source>
        <dbReference type="EMBL" id="SGY32954.1"/>
    </source>
</evidence>
<organism evidence="2 3">
    <name type="scientific">Microbotryum silenes-dioicae</name>
    <dbReference type="NCBI Taxonomy" id="796604"/>
    <lineage>
        <taxon>Eukaryota</taxon>
        <taxon>Fungi</taxon>
        <taxon>Dikarya</taxon>
        <taxon>Basidiomycota</taxon>
        <taxon>Pucciniomycotina</taxon>
        <taxon>Microbotryomycetes</taxon>
        <taxon>Microbotryales</taxon>
        <taxon>Microbotryaceae</taxon>
        <taxon>Microbotryum</taxon>
    </lineage>
</organism>
<dbReference type="EMBL" id="FQNC01000041">
    <property type="protein sequence ID" value="SGY32954.1"/>
    <property type="molecule type" value="Genomic_DNA"/>
</dbReference>
<dbReference type="PANTHER" id="PTHR37449">
    <property type="match status" value="1"/>
</dbReference>
<accession>A0A2X0MKN6</accession>
<evidence type="ECO:0000256" key="1">
    <source>
        <dbReference type="SAM" id="MobiDB-lite"/>
    </source>
</evidence>
<name>A0A2X0MKN6_9BASI</name>
<feature type="compositionally biased region" description="Polar residues" evidence="1">
    <location>
        <begin position="67"/>
        <end position="76"/>
    </location>
</feature>
<dbReference type="AlphaFoldDB" id="A0A2X0MKN6"/>
<dbReference type="PANTHER" id="PTHR37449:SF1">
    <property type="entry name" value="OS02G0159950 PROTEIN"/>
    <property type="match status" value="1"/>
</dbReference>
<protein>
    <submittedName>
        <fullName evidence="2">BQ5605_C002g01425 protein</fullName>
    </submittedName>
</protein>
<evidence type="ECO:0000313" key="3">
    <source>
        <dbReference type="Proteomes" id="UP000249464"/>
    </source>
</evidence>
<feature type="region of interest" description="Disordered" evidence="1">
    <location>
        <begin position="59"/>
        <end position="87"/>
    </location>
</feature>
<reference evidence="2 3" key="1">
    <citation type="submission" date="2016-11" db="EMBL/GenBank/DDBJ databases">
        <authorList>
            <person name="Jaros S."/>
            <person name="Januszkiewicz K."/>
            <person name="Wedrychowicz H."/>
        </authorList>
    </citation>
    <scope>NUCLEOTIDE SEQUENCE [LARGE SCALE GENOMIC DNA]</scope>
</reference>
<dbReference type="Proteomes" id="UP000249464">
    <property type="component" value="Unassembled WGS sequence"/>
</dbReference>
<dbReference type="STRING" id="796604.A0A2X0MKN6"/>
<keyword evidence="3" id="KW-1185">Reference proteome</keyword>
<proteinExistence type="predicted"/>
<gene>
    <name evidence="2" type="primary">BQ5605_C002g01425</name>
    <name evidence="2" type="ORF">BQ5605_C002G01425</name>
</gene>